<evidence type="ECO:0000256" key="1">
    <source>
        <dbReference type="SAM" id="MobiDB-lite"/>
    </source>
</evidence>
<evidence type="ECO:0000313" key="2">
    <source>
        <dbReference type="EMBL" id="MPD05094.1"/>
    </source>
</evidence>
<sequence>MSHRGCGTEVATQPTARSRRGDPHTPSQPLPYPRNPAHYPQASVPPPCLHGTYNCGVVTPQ</sequence>
<evidence type="ECO:0000313" key="3">
    <source>
        <dbReference type="Proteomes" id="UP000324222"/>
    </source>
</evidence>
<feature type="region of interest" description="Disordered" evidence="1">
    <location>
        <begin position="1"/>
        <end position="45"/>
    </location>
</feature>
<accession>A0A5B7KEA9</accession>
<name>A0A5B7KEA9_PORTR</name>
<protein>
    <submittedName>
        <fullName evidence="2">Uncharacterized protein</fullName>
    </submittedName>
</protein>
<proteinExistence type="predicted"/>
<reference evidence="2 3" key="1">
    <citation type="submission" date="2019-05" db="EMBL/GenBank/DDBJ databases">
        <title>Another draft genome of Portunus trituberculatus and its Hox gene families provides insights of decapod evolution.</title>
        <authorList>
            <person name="Jeong J.-H."/>
            <person name="Song I."/>
            <person name="Kim S."/>
            <person name="Choi T."/>
            <person name="Kim D."/>
            <person name="Ryu S."/>
            <person name="Kim W."/>
        </authorList>
    </citation>
    <scope>NUCLEOTIDE SEQUENCE [LARGE SCALE GENOMIC DNA]</scope>
    <source>
        <tissue evidence="2">Muscle</tissue>
    </source>
</reference>
<dbReference type="AlphaFoldDB" id="A0A5B7KEA9"/>
<dbReference type="EMBL" id="VSRR010144375">
    <property type="protein sequence ID" value="MPD05094.1"/>
    <property type="molecule type" value="Genomic_DNA"/>
</dbReference>
<comment type="caution">
    <text evidence="2">The sequence shown here is derived from an EMBL/GenBank/DDBJ whole genome shotgun (WGS) entry which is preliminary data.</text>
</comment>
<organism evidence="2 3">
    <name type="scientific">Portunus trituberculatus</name>
    <name type="common">Swimming crab</name>
    <name type="synonym">Neptunus trituberculatus</name>
    <dbReference type="NCBI Taxonomy" id="210409"/>
    <lineage>
        <taxon>Eukaryota</taxon>
        <taxon>Metazoa</taxon>
        <taxon>Ecdysozoa</taxon>
        <taxon>Arthropoda</taxon>
        <taxon>Crustacea</taxon>
        <taxon>Multicrustacea</taxon>
        <taxon>Malacostraca</taxon>
        <taxon>Eumalacostraca</taxon>
        <taxon>Eucarida</taxon>
        <taxon>Decapoda</taxon>
        <taxon>Pleocyemata</taxon>
        <taxon>Brachyura</taxon>
        <taxon>Eubrachyura</taxon>
        <taxon>Portunoidea</taxon>
        <taxon>Portunidae</taxon>
        <taxon>Portuninae</taxon>
        <taxon>Portunus</taxon>
    </lineage>
</organism>
<gene>
    <name evidence="2" type="ORF">E2C01_100819</name>
</gene>
<keyword evidence="3" id="KW-1185">Reference proteome</keyword>
<dbReference type="Proteomes" id="UP000324222">
    <property type="component" value="Unassembled WGS sequence"/>
</dbReference>